<evidence type="ECO:0000313" key="1">
    <source>
        <dbReference type="EMBL" id="MTK19984.1"/>
    </source>
</evidence>
<name>A0A9X5AQ20_9FIRM</name>
<evidence type="ECO:0000313" key="2">
    <source>
        <dbReference type="EMBL" id="MTK22260.1"/>
    </source>
</evidence>
<evidence type="ECO:0000313" key="3">
    <source>
        <dbReference type="Proteomes" id="UP000487649"/>
    </source>
</evidence>
<sequence>MGVMDIHTSMDKVVIFGILFVKESNTVQIRPHGSLKEIVRLNIQSIGELQRFAVEWYYKNIYHQNFGGREMAPYEVVLKNY</sequence>
<dbReference type="EMBL" id="WMQE01000033">
    <property type="protein sequence ID" value="MTK22260.1"/>
    <property type="molecule type" value="Genomic_DNA"/>
</dbReference>
<proteinExistence type="predicted"/>
<dbReference type="AlphaFoldDB" id="A0A9X5AQ20"/>
<organism evidence="2 3">
    <name type="scientific">Turicibacter sanguinis</name>
    <dbReference type="NCBI Taxonomy" id="154288"/>
    <lineage>
        <taxon>Bacteria</taxon>
        <taxon>Bacillati</taxon>
        <taxon>Bacillota</taxon>
        <taxon>Erysipelotrichia</taxon>
        <taxon>Erysipelotrichales</taxon>
        <taxon>Turicibacteraceae</taxon>
        <taxon>Turicibacter</taxon>
    </lineage>
</organism>
<accession>A0A9X5AQ20</accession>
<comment type="caution">
    <text evidence="2">The sequence shown here is derived from an EMBL/GenBank/DDBJ whole genome shotgun (WGS) entry which is preliminary data.</text>
</comment>
<dbReference type="Proteomes" id="UP000487649">
    <property type="component" value="Unassembled WGS sequence"/>
</dbReference>
<dbReference type="EMBL" id="WMQE01000001">
    <property type="protein sequence ID" value="MTK19984.1"/>
    <property type="molecule type" value="Genomic_DNA"/>
</dbReference>
<protein>
    <submittedName>
        <fullName evidence="2">Uncharacterized protein</fullName>
    </submittedName>
</protein>
<reference evidence="2 3" key="1">
    <citation type="journal article" date="2019" name="Nat. Med.">
        <title>A library of human gut bacterial isolates paired with longitudinal multiomics data enables mechanistic microbiome research.</title>
        <authorList>
            <person name="Poyet M."/>
            <person name="Groussin M."/>
            <person name="Gibbons S.M."/>
            <person name="Avila-Pacheco J."/>
            <person name="Jiang X."/>
            <person name="Kearney S.M."/>
            <person name="Perrotta A.R."/>
            <person name="Berdy B."/>
            <person name="Zhao S."/>
            <person name="Lieberman T.D."/>
            <person name="Swanson P.K."/>
            <person name="Smith M."/>
            <person name="Roesemann S."/>
            <person name="Alexander J.E."/>
            <person name="Rich S.A."/>
            <person name="Livny J."/>
            <person name="Vlamakis H."/>
            <person name="Clish C."/>
            <person name="Bullock K."/>
            <person name="Deik A."/>
            <person name="Scott J."/>
            <person name="Pierce K.A."/>
            <person name="Xavier R.J."/>
            <person name="Alm E.J."/>
        </authorList>
    </citation>
    <scope>NUCLEOTIDE SEQUENCE [LARGE SCALE GENOMIC DNA]</scope>
    <source>
        <strain evidence="2 3">BIOML-A198</strain>
    </source>
</reference>
<gene>
    <name evidence="1" type="ORF">GMA92_00845</name>
    <name evidence="2" type="ORF">GMA92_12650</name>
</gene>
<dbReference type="RefSeq" id="WP_155222803.1">
    <property type="nucleotide sequence ID" value="NZ_JAMQUT010000002.1"/>
</dbReference>